<dbReference type="Pfam" id="PF00072">
    <property type="entry name" value="Response_reg"/>
    <property type="match status" value="1"/>
</dbReference>
<feature type="transmembrane region" description="Helical" evidence="10">
    <location>
        <begin position="87"/>
        <end position="109"/>
    </location>
</feature>
<dbReference type="STRING" id="768670.Calni_0199"/>
<keyword evidence="10" id="KW-0812">Transmembrane</keyword>
<dbReference type="Pfam" id="PF00512">
    <property type="entry name" value="HisKA"/>
    <property type="match status" value="1"/>
</dbReference>
<dbReference type="InterPro" id="IPR036097">
    <property type="entry name" value="HisK_dim/P_sf"/>
</dbReference>
<name>E4TJ76_CALNY</name>
<evidence type="ECO:0000256" key="7">
    <source>
        <dbReference type="ARBA" id="ARBA00022840"/>
    </source>
</evidence>
<feature type="domain" description="Response regulatory" evidence="12">
    <location>
        <begin position="551"/>
        <end position="667"/>
    </location>
</feature>
<dbReference type="Pfam" id="PF13188">
    <property type="entry name" value="PAS_8"/>
    <property type="match status" value="1"/>
</dbReference>
<keyword evidence="5" id="KW-0547">Nucleotide-binding</keyword>
<accession>E4TJ76</accession>
<dbReference type="InterPro" id="IPR036890">
    <property type="entry name" value="HATPase_C_sf"/>
</dbReference>
<dbReference type="EMBL" id="CP002347">
    <property type="protein sequence ID" value="ADR18112.1"/>
    <property type="molecule type" value="Genomic_DNA"/>
</dbReference>
<evidence type="ECO:0000313" key="14">
    <source>
        <dbReference type="Proteomes" id="UP000007039"/>
    </source>
</evidence>
<dbReference type="RefSeq" id="WP_013450329.1">
    <property type="nucleotide sequence ID" value="NC_014758.1"/>
</dbReference>
<comment type="catalytic activity">
    <reaction evidence="1">
        <text>ATP + protein L-histidine = ADP + protein N-phospho-L-histidine.</text>
        <dbReference type="EC" id="2.7.13.3"/>
    </reaction>
</comment>
<keyword evidence="10" id="KW-0472">Membrane</keyword>
<dbReference type="SUPFAM" id="SSF55785">
    <property type="entry name" value="PYP-like sensor domain (PAS domain)"/>
    <property type="match status" value="1"/>
</dbReference>
<evidence type="ECO:0000256" key="8">
    <source>
        <dbReference type="ARBA" id="ARBA00023012"/>
    </source>
</evidence>
<dbReference type="GO" id="GO:0000155">
    <property type="term" value="F:phosphorelay sensor kinase activity"/>
    <property type="evidence" value="ECO:0007669"/>
    <property type="project" value="InterPro"/>
</dbReference>
<dbReference type="CDD" id="cd00082">
    <property type="entry name" value="HisKA"/>
    <property type="match status" value="1"/>
</dbReference>
<dbReference type="InterPro" id="IPR003661">
    <property type="entry name" value="HisK_dim/P_dom"/>
</dbReference>
<keyword evidence="4" id="KW-0808">Transferase</keyword>
<evidence type="ECO:0000256" key="10">
    <source>
        <dbReference type="SAM" id="Phobius"/>
    </source>
</evidence>
<dbReference type="SUPFAM" id="SSF52172">
    <property type="entry name" value="CheY-like"/>
    <property type="match status" value="1"/>
</dbReference>
<reference evidence="13 14" key="2">
    <citation type="journal article" date="2011" name="Stand. Genomic Sci.">
        <title>Complete genome sequence of Calditerrivibrio nitroreducens type strain (Yu37-1).</title>
        <authorList>
            <person name="Pitluck S."/>
            <person name="Sikorski J."/>
            <person name="Zeytun A."/>
            <person name="Lapidus A."/>
            <person name="Nolan M."/>
            <person name="Lucas S."/>
            <person name="Hammon N."/>
            <person name="Deshpande S."/>
            <person name="Cheng J.F."/>
            <person name="Tapia R."/>
            <person name="Han C."/>
            <person name="Goodwin L."/>
            <person name="Liolios K."/>
            <person name="Pagani I."/>
            <person name="Ivanova N."/>
            <person name="Mavromatis K."/>
            <person name="Pati A."/>
            <person name="Chen A."/>
            <person name="Palaniappan K."/>
            <person name="Hauser L."/>
            <person name="Chang Y.J."/>
            <person name="Jeffries C.D."/>
            <person name="Detter J.C."/>
            <person name="Brambilla E."/>
            <person name="Djao O.D."/>
            <person name="Rohde M."/>
            <person name="Spring S."/>
            <person name="Goker M."/>
            <person name="Woyke T."/>
            <person name="Bristow J."/>
            <person name="Eisen J.A."/>
            <person name="Markowitz V."/>
            <person name="Hugenholtz P."/>
            <person name="Kyrpides N.C."/>
            <person name="Klenk H.P."/>
            <person name="Land M."/>
        </authorList>
    </citation>
    <scope>NUCLEOTIDE SEQUENCE [LARGE SCALE GENOMIC DNA]</scope>
    <source>
        <strain evidence="14">DSM 19672 / NBRC 101217 / Yu37-1</strain>
    </source>
</reference>
<dbReference type="InterPro" id="IPR011006">
    <property type="entry name" value="CheY-like_superfamily"/>
</dbReference>
<dbReference type="OrthoDB" id="9772100at2"/>
<dbReference type="PROSITE" id="PS50109">
    <property type="entry name" value="HIS_KIN"/>
    <property type="match status" value="1"/>
</dbReference>
<dbReference type="Gene3D" id="3.30.565.10">
    <property type="entry name" value="Histidine kinase-like ATPase, C-terminal domain"/>
    <property type="match status" value="1"/>
</dbReference>
<evidence type="ECO:0000259" key="11">
    <source>
        <dbReference type="PROSITE" id="PS50109"/>
    </source>
</evidence>
<dbReference type="PROSITE" id="PS50110">
    <property type="entry name" value="RESPONSE_REGULATORY"/>
    <property type="match status" value="1"/>
</dbReference>
<keyword evidence="3 9" id="KW-0597">Phosphoprotein</keyword>
<proteinExistence type="predicted"/>
<dbReference type="Gene3D" id="1.10.287.130">
    <property type="match status" value="1"/>
</dbReference>
<reference key="1">
    <citation type="submission" date="2010-11" db="EMBL/GenBank/DDBJ databases">
        <title>The complete genome of chromosome of Calditerrivibrio nitroreducens DSM 19672.</title>
        <authorList>
            <consortium name="US DOE Joint Genome Institute (JGI-PGF)"/>
            <person name="Lucas S."/>
            <person name="Copeland A."/>
            <person name="Lapidus A."/>
            <person name="Bruce D."/>
            <person name="Goodwin L."/>
            <person name="Pitluck S."/>
            <person name="Kyrpides N."/>
            <person name="Mavromatis K."/>
            <person name="Ivanova N."/>
            <person name="Mikhailova N."/>
            <person name="Zeytun A."/>
            <person name="Brettin T."/>
            <person name="Detter J.C."/>
            <person name="Tapia R."/>
            <person name="Han C."/>
            <person name="Land M."/>
            <person name="Hauser L."/>
            <person name="Markowitz V."/>
            <person name="Cheng J.-F."/>
            <person name="Hugenholtz P."/>
            <person name="Woyke T."/>
            <person name="Wu D."/>
            <person name="Spring S."/>
            <person name="Schroeder M."/>
            <person name="Brambilla E."/>
            <person name="Klenk H.-P."/>
            <person name="Eisen J.A."/>
        </authorList>
    </citation>
    <scope>NUCLEOTIDE SEQUENCE [LARGE SCALE GENOMIC DNA]</scope>
    <source>
        <strain>DSM 19672</strain>
    </source>
</reference>
<keyword evidence="14" id="KW-1185">Reference proteome</keyword>
<dbReference type="InterPro" id="IPR000014">
    <property type="entry name" value="PAS"/>
</dbReference>
<gene>
    <name evidence="13" type="ordered locus">Calni_0199</name>
</gene>
<evidence type="ECO:0000256" key="2">
    <source>
        <dbReference type="ARBA" id="ARBA00012438"/>
    </source>
</evidence>
<keyword evidence="8" id="KW-0902">Two-component regulatory system</keyword>
<organism evidence="13 14">
    <name type="scientific">Calditerrivibrio nitroreducens (strain DSM 19672 / NBRC 101217 / Yu37-1)</name>
    <dbReference type="NCBI Taxonomy" id="768670"/>
    <lineage>
        <taxon>Bacteria</taxon>
        <taxon>Pseudomonadati</taxon>
        <taxon>Deferribacterota</taxon>
        <taxon>Deferribacteres</taxon>
        <taxon>Deferribacterales</taxon>
        <taxon>Calditerrivibrionaceae</taxon>
    </lineage>
</organism>
<dbReference type="CDD" id="cd00156">
    <property type="entry name" value="REC"/>
    <property type="match status" value="1"/>
</dbReference>
<dbReference type="InterPro" id="IPR035965">
    <property type="entry name" value="PAS-like_dom_sf"/>
</dbReference>
<dbReference type="InterPro" id="IPR001789">
    <property type="entry name" value="Sig_transdc_resp-reg_receiver"/>
</dbReference>
<keyword evidence="7" id="KW-0067">ATP-binding</keyword>
<dbReference type="InterPro" id="IPR004358">
    <property type="entry name" value="Sig_transdc_His_kin-like_C"/>
</dbReference>
<keyword evidence="6 13" id="KW-0418">Kinase</keyword>
<dbReference type="SUPFAM" id="SSF55874">
    <property type="entry name" value="ATPase domain of HSP90 chaperone/DNA topoisomerase II/histidine kinase"/>
    <property type="match status" value="1"/>
</dbReference>
<dbReference type="InterPro" id="IPR005467">
    <property type="entry name" value="His_kinase_dom"/>
</dbReference>
<dbReference type="PANTHER" id="PTHR43065">
    <property type="entry name" value="SENSOR HISTIDINE KINASE"/>
    <property type="match status" value="1"/>
</dbReference>
<dbReference type="EC" id="2.7.13.3" evidence="2"/>
<evidence type="ECO:0000256" key="5">
    <source>
        <dbReference type="ARBA" id="ARBA00022741"/>
    </source>
</evidence>
<evidence type="ECO:0000256" key="1">
    <source>
        <dbReference type="ARBA" id="ARBA00000085"/>
    </source>
</evidence>
<dbReference type="Proteomes" id="UP000007039">
    <property type="component" value="Chromosome"/>
</dbReference>
<evidence type="ECO:0000313" key="13">
    <source>
        <dbReference type="EMBL" id="ADR18112.1"/>
    </source>
</evidence>
<dbReference type="SMART" id="SM00387">
    <property type="entry name" value="HATPase_c"/>
    <property type="match status" value="1"/>
</dbReference>
<dbReference type="SMART" id="SM00388">
    <property type="entry name" value="HisKA"/>
    <property type="match status" value="1"/>
</dbReference>
<sequence length="672" mass="76348">MEDYFRIQKTITKVCRDNNDIERIIVVDDYGMIISDTDMVNLSKKFVWDNNSNLSIFSMDLSVGKSRYGKVYLVLNKKRITDELNNLYARVIFSSLIFLLVSILIGNILSKFFSNPIQILLRDIENYKNRNLINDAKDIVAPHEILILYRNFYEFINIIQDREEQLKLSFDEIKNMREFIQQIVDSLPFTIVTYNSQFDVTFCNKRVYQMFDISVPIINKNILEILEDKKLVELVAFLKSSDEIEQKRFQFKAIPKKFFNISIFKIETSKGLQIGLLIDDVTVDVEKDNMIFHAQKMDALGVLAGGVAHDINNVLSAMKNALTAIEMMDYPDEIKPMLKILEKAIYRGSNIVRQILLFSRKQDVQYKSVDIAKVIDGVVGILKSTADKSIEIKTEIDGDSYNVFGDENQLEQAILNICINACHAMTIMRKDGKKGGLLTIKLGHYKNQRNNILNCVDKNYIIISISDTGVGIPRDEIPRIFEPFYTKKKINEGTGLGLAIVHRIVKDHGGDIYVYSEEGKGTTFNILLPLVQDESISENEVNDIDIKYNLTALVVDDDNLVLNANISLLKSVGIWVIPVEEPLKAVDTFKMHKDKIDLCIIDMVMPKMSGVDVAKGILSISPEAKIVISSGYYNDPSVEEFIKGHQLAFLPKPFSLKELKKCLDAIGIKPAG</sequence>
<dbReference type="eggNOG" id="COG3852">
    <property type="taxonomic scope" value="Bacteria"/>
</dbReference>
<feature type="domain" description="Histidine kinase" evidence="11">
    <location>
        <begin position="306"/>
        <end position="532"/>
    </location>
</feature>
<dbReference type="PANTHER" id="PTHR43065:SF46">
    <property type="entry name" value="C4-DICARBOXYLATE TRANSPORT SENSOR PROTEIN DCTB"/>
    <property type="match status" value="1"/>
</dbReference>
<evidence type="ECO:0000256" key="3">
    <source>
        <dbReference type="ARBA" id="ARBA00022553"/>
    </source>
</evidence>
<dbReference type="Gene3D" id="3.40.50.2300">
    <property type="match status" value="1"/>
</dbReference>
<protein>
    <recommendedName>
        <fullName evidence="2">histidine kinase</fullName>
        <ecNumber evidence="2">2.7.13.3</ecNumber>
    </recommendedName>
</protein>
<evidence type="ECO:0000256" key="9">
    <source>
        <dbReference type="PROSITE-ProRule" id="PRU00169"/>
    </source>
</evidence>
<dbReference type="SMART" id="SM00448">
    <property type="entry name" value="REC"/>
    <property type="match status" value="1"/>
</dbReference>
<dbReference type="Gene3D" id="6.10.340.10">
    <property type="match status" value="1"/>
</dbReference>
<dbReference type="SUPFAM" id="SSF47384">
    <property type="entry name" value="Homodimeric domain of signal transducing histidine kinase"/>
    <property type="match status" value="1"/>
</dbReference>
<feature type="modified residue" description="4-aspartylphosphate" evidence="9">
    <location>
        <position position="602"/>
    </location>
</feature>
<dbReference type="AlphaFoldDB" id="E4TJ76"/>
<dbReference type="GO" id="GO:0005524">
    <property type="term" value="F:ATP binding"/>
    <property type="evidence" value="ECO:0007669"/>
    <property type="project" value="UniProtKB-KW"/>
</dbReference>
<dbReference type="Pfam" id="PF02518">
    <property type="entry name" value="HATPase_c"/>
    <property type="match status" value="1"/>
</dbReference>
<keyword evidence="10" id="KW-1133">Transmembrane helix</keyword>
<dbReference type="KEGG" id="cni:Calni_0199"/>
<dbReference type="InterPro" id="IPR003594">
    <property type="entry name" value="HATPase_dom"/>
</dbReference>
<dbReference type="PRINTS" id="PR00344">
    <property type="entry name" value="BCTRLSENSOR"/>
</dbReference>
<dbReference type="HOGENOM" id="CLU_000445_114_51_0"/>
<dbReference type="eggNOG" id="COG2204">
    <property type="taxonomic scope" value="Bacteria"/>
</dbReference>
<evidence type="ECO:0000256" key="6">
    <source>
        <dbReference type="ARBA" id="ARBA00022777"/>
    </source>
</evidence>
<evidence type="ECO:0000256" key="4">
    <source>
        <dbReference type="ARBA" id="ARBA00022679"/>
    </source>
</evidence>
<dbReference type="Gene3D" id="3.30.450.20">
    <property type="entry name" value="PAS domain"/>
    <property type="match status" value="1"/>
</dbReference>
<evidence type="ECO:0000259" key="12">
    <source>
        <dbReference type="PROSITE" id="PS50110"/>
    </source>
</evidence>